<dbReference type="OrthoDB" id="346006at2"/>
<accession>A0A2N0AKW0</accession>
<gene>
    <name evidence="2" type="ORF">CH364_01325</name>
</gene>
<dbReference type="AlphaFoldDB" id="A0A2N0AKW0"/>
<keyword evidence="3" id="KW-1185">Reference proteome</keyword>
<sequence>MQFTKTKKILISVFFLSFYYISCSSIQSVIRERDISKITNYISENPKSSLEEFDGDCKSPLMTAVETDQPEIVKLLLNKGVNPNLRSPSCFVEDSMPLLSGYHLGQTAIFYAKSIPVAKLLLQAGADVNLGKTIIYNNYYRTASYRTPLTNAIQNGNLPLVEFLIQNGANVHLYNAGQVNNYFTWNQIENNTDPSIFLGIKKALSDAGAKEKRELSEAELEKTKSQIYGRYKHIPTGEIYELRPLLNQGTPMILNWKKRPTLLPLGKDLPIKEFHLAEFQWVESGENIYEWYAREANREKMIGQ</sequence>
<dbReference type="EMBL" id="NPDX01000001">
    <property type="protein sequence ID" value="PJZ84946.1"/>
    <property type="molecule type" value="Genomic_DNA"/>
</dbReference>
<dbReference type="PANTHER" id="PTHR24133:SF40">
    <property type="entry name" value="ANKYRIN REPEAT DOMAIN 44"/>
    <property type="match status" value="1"/>
</dbReference>
<evidence type="ECO:0000313" key="2">
    <source>
        <dbReference type="EMBL" id="PJZ84946.1"/>
    </source>
</evidence>
<evidence type="ECO:0000256" key="1">
    <source>
        <dbReference type="PROSITE-ProRule" id="PRU00023"/>
    </source>
</evidence>
<dbReference type="Pfam" id="PF13606">
    <property type="entry name" value="Ank_3"/>
    <property type="match status" value="1"/>
</dbReference>
<feature type="repeat" description="ANK" evidence="1">
    <location>
        <begin position="144"/>
        <end position="176"/>
    </location>
</feature>
<comment type="caution">
    <text evidence="2">The sequence shown here is derived from an EMBL/GenBank/DDBJ whole genome shotgun (WGS) entry which is preliminary data.</text>
</comment>
<keyword evidence="1" id="KW-0040">ANK repeat</keyword>
<reference evidence="2 3" key="1">
    <citation type="submission" date="2017-07" db="EMBL/GenBank/DDBJ databases">
        <title>Leptospira spp. isolated from tropical soils.</title>
        <authorList>
            <person name="Thibeaux R."/>
            <person name="Iraola G."/>
            <person name="Ferres I."/>
            <person name="Bierque E."/>
            <person name="Girault D."/>
            <person name="Soupe-Gilbert M.-E."/>
            <person name="Picardeau M."/>
            <person name="Goarant C."/>
        </authorList>
    </citation>
    <scope>NUCLEOTIDE SEQUENCE [LARGE SCALE GENOMIC DNA]</scope>
    <source>
        <strain evidence="2 3">FH2-B-A1</strain>
    </source>
</reference>
<dbReference type="InterPro" id="IPR002110">
    <property type="entry name" value="Ankyrin_rpt"/>
</dbReference>
<dbReference type="InterPro" id="IPR036770">
    <property type="entry name" value="Ankyrin_rpt-contain_sf"/>
</dbReference>
<dbReference type="Pfam" id="PF12796">
    <property type="entry name" value="Ank_2"/>
    <property type="match status" value="1"/>
</dbReference>
<organism evidence="2 3">
    <name type="scientific">Leptospira harrisiae</name>
    <dbReference type="NCBI Taxonomy" id="2023189"/>
    <lineage>
        <taxon>Bacteria</taxon>
        <taxon>Pseudomonadati</taxon>
        <taxon>Spirochaetota</taxon>
        <taxon>Spirochaetia</taxon>
        <taxon>Leptospirales</taxon>
        <taxon>Leptospiraceae</taxon>
        <taxon>Leptospira</taxon>
    </lineage>
</organism>
<evidence type="ECO:0000313" key="3">
    <source>
        <dbReference type="Proteomes" id="UP000232145"/>
    </source>
</evidence>
<dbReference type="Proteomes" id="UP000232145">
    <property type="component" value="Unassembled WGS sequence"/>
</dbReference>
<name>A0A2N0AKW0_9LEPT</name>
<dbReference type="InterPro" id="IPR052391">
    <property type="entry name" value="E3_Ligase-Neurotoxin"/>
</dbReference>
<dbReference type="PANTHER" id="PTHR24133">
    <property type="entry name" value="ANKYRIN DOMAIN-CONTAINING"/>
    <property type="match status" value="1"/>
</dbReference>
<dbReference type="SUPFAM" id="SSF48403">
    <property type="entry name" value="Ankyrin repeat"/>
    <property type="match status" value="1"/>
</dbReference>
<protein>
    <submittedName>
        <fullName evidence="2">Uncharacterized protein</fullName>
    </submittedName>
</protein>
<dbReference type="Gene3D" id="1.25.40.20">
    <property type="entry name" value="Ankyrin repeat-containing domain"/>
    <property type="match status" value="1"/>
</dbReference>
<dbReference type="PROSITE" id="PS50297">
    <property type="entry name" value="ANK_REP_REGION"/>
    <property type="match status" value="2"/>
</dbReference>
<dbReference type="PROSITE" id="PS50088">
    <property type="entry name" value="ANK_REPEAT"/>
    <property type="match status" value="2"/>
</dbReference>
<feature type="repeat" description="ANK" evidence="1">
    <location>
        <begin position="56"/>
        <end position="88"/>
    </location>
</feature>
<proteinExistence type="predicted"/>
<dbReference type="SMART" id="SM00248">
    <property type="entry name" value="ANK"/>
    <property type="match status" value="3"/>
</dbReference>
<dbReference type="RefSeq" id="WP_100741833.1">
    <property type="nucleotide sequence ID" value="NZ_NPDW01000001.1"/>
</dbReference>